<organism evidence="8 9">
    <name type="scientific">Prevotella corporis</name>
    <dbReference type="NCBI Taxonomy" id="28128"/>
    <lineage>
        <taxon>Bacteria</taxon>
        <taxon>Pseudomonadati</taxon>
        <taxon>Bacteroidota</taxon>
        <taxon>Bacteroidia</taxon>
        <taxon>Bacteroidales</taxon>
        <taxon>Prevotellaceae</taxon>
        <taxon>Prevotella</taxon>
    </lineage>
</organism>
<sequence>MKEKTFAQIAPKLRRAALKASRNAGATEDEAEDIAQDAMLRFWQMHNELDRFRSLEAVAGKMARNLTLNMHRKKKFKMLDDSAMNAVSLTAVSPSTEIESSEELRWLENKMKSLPTTEYAILQMRQVEHQNNREIAQRLGIEESSVSTLLARARRRLLEEIRRRNGK</sequence>
<dbReference type="Proteomes" id="UP000070533">
    <property type="component" value="Unassembled WGS sequence"/>
</dbReference>
<evidence type="ECO:0000259" key="6">
    <source>
        <dbReference type="Pfam" id="PF04542"/>
    </source>
</evidence>
<reference evidence="9" key="1">
    <citation type="submission" date="2016-01" db="EMBL/GenBank/DDBJ databases">
        <authorList>
            <person name="Mitreva M."/>
            <person name="Pepin K.H."/>
            <person name="Mihindukulasuriya K.A."/>
            <person name="Fulton R."/>
            <person name="Fronick C."/>
            <person name="O'Laughlin M."/>
            <person name="Miner T."/>
            <person name="Herter B."/>
            <person name="Rosa B.A."/>
            <person name="Cordes M."/>
            <person name="Tomlinson C."/>
            <person name="Wollam A."/>
            <person name="Palsikar V.B."/>
            <person name="Mardis E.R."/>
            <person name="Wilson R.K."/>
        </authorList>
    </citation>
    <scope>NUCLEOTIDE SEQUENCE [LARGE SCALE GENOMIC DNA]</scope>
    <source>
        <strain evidence="9">MJR7716</strain>
    </source>
</reference>
<keyword evidence="9" id="KW-1185">Reference proteome</keyword>
<evidence type="ECO:0000313" key="8">
    <source>
        <dbReference type="EMBL" id="KXA38688.1"/>
    </source>
</evidence>
<dbReference type="InterPro" id="IPR013249">
    <property type="entry name" value="RNA_pol_sigma70_r4_t2"/>
</dbReference>
<dbReference type="Pfam" id="PF08281">
    <property type="entry name" value="Sigma70_r4_2"/>
    <property type="match status" value="1"/>
</dbReference>
<comment type="similarity">
    <text evidence="1">Belongs to the sigma-70 factor family. ECF subfamily.</text>
</comment>
<dbReference type="OrthoDB" id="1072074at2"/>
<dbReference type="AlphaFoldDB" id="A0A133Q736"/>
<dbReference type="InterPro" id="IPR039425">
    <property type="entry name" value="RNA_pol_sigma-70-like"/>
</dbReference>
<evidence type="ECO:0000256" key="5">
    <source>
        <dbReference type="ARBA" id="ARBA00023163"/>
    </source>
</evidence>
<dbReference type="InterPro" id="IPR036388">
    <property type="entry name" value="WH-like_DNA-bd_sf"/>
</dbReference>
<dbReference type="PATRIC" id="fig|28128.5.peg.1581"/>
<dbReference type="RefSeq" id="WP_060940775.1">
    <property type="nucleotide sequence ID" value="NZ_CAMXYN010000005.1"/>
</dbReference>
<dbReference type="eggNOG" id="COG1595">
    <property type="taxonomic scope" value="Bacteria"/>
</dbReference>
<dbReference type="SUPFAM" id="SSF88659">
    <property type="entry name" value="Sigma3 and sigma4 domains of RNA polymerase sigma factors"/>
    <property type="match status" value="1"/>
</dbReference>
<keyword evidence="3" id="KW-0731">Sigma factor</keyword>
<comment type="caution">
    <text evidence="8">The sequence shown here is derived from an EMBL/GenBank/DDBJ whole genome shotgun (WGS) entry which is preliminary data.</text>
</comment>
<keyword evidence="4" id="KW-0238">DNA-binding</keyword>
<dbReference type="Pfam" id="PF04542">
    <property type="entry name" value="Sigma70_r2"/>
    <property type="match status" value="1"/>
</dbReference>
<dbReference type="GO" id="GO:0016987">
    <property type="term" value="F:sigma factor activity"/>
    <property type="evidence" value="ECO:0007669"/>
    <property type="project" value="UniProtKB-KW"/>
</dbReference>
<dbReference type="PANTHER" id="PTHR43133">
    <property type="entry name" value="RNA POLYMERASE ECF-TYPE SIGMA FACTO"/>
    <property type="match status" value="1"/>
</dbReference>
<dbReference type="NCBIfam" id="TIGR02937">
    <property type="entry name" value="sigma70-ECF"/>
    <property type="match status" value="1"/>
</dbReference>
<dbReference type="GO" id="GO:0006352">
    <property type="term" value="P:DNA-templated transcription initiation"/>
    <property type="evidence" value="ECO:0007669"/>
    <property type="project" value="InterPro"/>
</dbReference>
<evidence type="ECO:0000256" key="1">
    <source>
        <dbReference type="ARBA" id="ARBA00010641"/>
    </source>
</evidence>
<name>A0A133Q736_9BACT</name>
<feature type="domain" description="RNA polymerase sigma-70 region 2" evidence="6">
    <location>
        <begin position="9"/>
        <end position="75"/>
    </location>
</feature>
<evidence type="ECO:0000259" key="7">
    <source>
        <dbReference type="Pfam" id="PF08281"/>
    </source>
</evidence>
<keyword evidence="5" id="KW-0804">Transcription</keyword>
<dbReference type="InterPro" id="IPR013325">
    <property type="entry name" value="RNA_pol_sigma_r2"/>
</dbReference>
<dbReference type="InterPro" id="IPR014284">
    <property type="entry name" value="RNA_pol_sigma-70_dom"/>
</dbReference>
<dbReference type="GO" id="GO:0003677">
    <property type="term" value="F:DNA binding"/>
    <property type="evidence" value="ECO:0007669"/>
    <property type="project" value="UniProtKB-KW"/>
</dbReference>
<dbReference type="PANTHER" id="PTHR43133:SF8">
    <property type="entry name" value="RNA POLYMERASE SIGMA FACTOR HI_1459-RELATED"/>
    <property type="match status" value="1"/>
</dbReference>
<protein>
    <submittedName>
        <fullName evidence="8">Sigma-70 region 2</fullName>
    </submittedName>
</protein>
<evidence type="ECO:0000256" key="2">
    <source>
        <dbReference type="ARBA" id="ARBA00023015"/>
    </source>
</evidence>
<dbReference type="STRING" id="28128.HMPREF3226_01544"/>
<dbReference type="SUPFAM" id="SSF88946">
    <property type="entry name" value="Sigma2 domain of RNA polymerase sigma factors"/>
    <property type="match status" value="1"/>
</dbReference>
<evidence type="ECO:0000313" key="9">
    <source>
        <dbReference type="Proteomes" id="UP000070533"/>
    </source>
</evidence>
<dbReference type="EMBL" id="LRQG01000108">
    <property type="protein sequence ID" value="KXA38688.1"/>
    <property type="molecule type" value="Genomic_DNA"/>
</dbReference>
<gene>
    <name evidence="8" type="ORF">HMPREF3226_01544</name>
</gene>
<dbReference type="InterPro" id="IPR007627">
    <property type="entry name" value="RNA_pol_sigma70_r2"/>
</dbReference>
<feature type="domain" description="RNA polymerase sigma factor 70 region 4 type 2" evidence="7">
    <location>
        <begin position="105"/>
        <end position="157"/>
    </location>
</feature>
<dbReference type="InterPro" id="IPR013324">
    <property type="entry name" value="RNA_pol_sigma_r3/r4-like"/>
</dbReference>
<evidence type="ECO:0000256" key="4">
    <source>
        <dbReference type="ARBA" id="ARBA00023125"/>
    </source>
</evidence>
<evidence type="ECO:0000256" key="3">
    <source>
        <dbReference type="ARBA" id="ARBA00023082"/>
    </source>
</evidence>
<keyword evidence="2" id="KW-0805">Transcription regulation</keyword>
<dbReference type="Gene3D" id="1.10.10.10">
    <property type="entry name" value="Winged helix-like DNA-binding domain superfamily/Winged helix DNA-binding domain"/>
    <property type="match status" value="1"/>
</dbReference>
<dbReference type="Gene3D" id="1.10.1740.10">
    <property type="match status" value="1"/>
</dbReference>
<accession>A0A133Q736</accession>
<proteinExistence type="inferred from homology"/>